<accession>A0A4P9W0N7</accession>
<dbReference type="EMBL" id="KZ998879">
    <property type="protein sequence ID" value="RKO85654.1"/>
    <property type="molecule type" value="Genomic_DNA"/>
</dbReference>
<keyword evidence="12" id="KW-1185">Reference proteome</keyword>
<feature type="domain" description="PLA2c" evidence="10">
    <location>
        <begin position="1"/>
        <end position="146"/>
    </location>
</feature>
<dbReference type="PROSITE" id="PS51210">
    <property type="entry name" value="PLA2C"/>
    <property type="match status" value="1"/>
</dbReference>
<dbReference type="GO" id="GO:0005829">
    <property type="term" value="C:cytosol"/>
    <property type="evidence" value="ECO:0007669"/>
    <property type="project" value="TreeGrafter"/>
</dbReference>
<dbReference type="InterPro" id="IPR002642">
    <property type="entry name" value="LysoPLipase_cat_dom"/>
</dbReference>
<organism evidence="11 12">
    <name type="scientific">Blyttiomyces helicus</name>
    <dbReference type="NCBI Taxonomy" id="388810"/>
    <lineage>
        <taxon>Eukaryota</taxon>
        <taxon>Fungi</taxon>
        <taxon>Fungi incertae sedis</taxon>
        <taxon>Chytridiomycota</taxon>
        <taxon>Chytridiomycota incertae sedis</taxon>
        <taxon>Chytridiomycetes</taxon>
        <taxon>Chytridiomycetes incertae sedis</taxon>
        <taxon>Blyttiomyces</taxon>
    </lineage>
</organism>
<gene>
    <name evidence="11" type="ORF">BDK51DRAFT_22359</name>
</gene>
<keyword evidence="6 8" id="KW-0443">Lipid metabolism</keyword>
<dbReference type="GO" id="GO:0004622">
    <property type="term" value="F:phosphatidylcholine lysophospholipase activity"/>
    <property type="evidence" value="ECO:0007669"/>
    <property type="project" value="UniProtKB-EC"/>
</dbReference>
<keyword evidence="7" id="KW-0325">Glycoprotein</keyword>
<evidence type="ECO:0000256" key="8">
    <source>
        <dbReference type="PROSITE-ProRule" id="PRU00555"/>
    </source>
</evidence>
<evidence type="ECO:0000256" key="2">
    <source>
        <dbReference type="ARBA" id="ARBA00013274"/>
    </source>
</evidence>
<evidence type="ECO:0000256" key="3">
    <source>
        <dbReference type="ARBA" id="ARBA00022729"/>
    </source>
</evidence>
<dbReference type="InterPro" id="IPR016035">
    <property type="entry name" value="Acyl_Trfase/lysoPLipase"/>
</dbReference>
<comment type="catalytic activity">
    <reaction evidence="9">
        <text>a 1-acyl-sn-glycero-3-phosphocholine + H2O = sn-glycerol 3-phosphocholine + a fatty acid + H(+)</text>
        <dbReference type="Rhea" id="RHEA:15177"/>
        <dbReference type="ChEBI" id="CHEBI:15377"/>
        <dbReference type="ChEBI" id="CHEBI:15378"/>
        <dbReference type="ChEBI" id="CHEBI:16870"/>
        <dbReference type="ChEBI" id="CHEBI:28868"/>
        <dbReference type="ChEBI" id="CHEBI:58168"/>
        <dbReference type="EC" id="3.1.1.5"/>
    </reaction>
</comment>
<feature type="non-terminal residue" evidence="11">
    <location>
        <position position="1"/>
    </location>
</feature>
<evidence type="ECO:0000256" key="4">
    <source>
        <dbReference type="ARBA" id="ARBA00022801"/>
    </source>
</evidence>
<reference evidence="12" key="1">
    <citation type="journal article" date="2018" name="Nat. Microbiol.">
        <title>Leveraging single-cell genomics to expand the fungal tree of life.</title>
        <authorList>
            <person name="Ahrendt S.R."/>
            <person name="Quandt C.A."/>
            <person name="Ciobanu D."/>
            <person name="Clum A."/>
            <person name="Salamov A."/>
            <person name="Andreopoulos B."/>
            <person name="Cheng J.F."/>
            <person name="Woyke T."/>
            <person name="Pelin A."/>
            <person name="Henrissat B."/>
            <person name="Reynolds N.K."/>
            <person name="Benny G.L."/>
            <person name="Smith M.E."/>
            <person name="James T.Y."/>
            <person name="Grigoriev I.V."/>
        </authorList>
    </citation>
    <scope>NUCLEOTIDE SEQUENCE [LARGE SCALE GENOMIC DNA]</scope>
</reference>
<dbReference type="AlphaFoldDB" id="A0A4P9W0N7"/>
<evidence type="ECO:0000256" key="6">
    <source>
        <dbReference type="ARBA" id="ARBA00023098"/>
    </source>
</evidence>
<comment type="similarity">
    <text evidence="1 9">Belongs to the lysophospholipase family.</text>
</comment>
<evidence type="ECO:0000256" key="9">
    <source>
        <dbReference type="RuleBase" id="RU362103"/>
    </source>
</evidence>
<evidence type="ECO:0000256" key="1">
    <source>
        <dbReference type="ARBA" id="ARBA00008780"/>
    </source>
</evidence>
<dbReference type="Gene3D" id="3.40.1090.10">
    <property type="entry name" value="Cytosolic phospholipase A2 catalytic domain"/>
    <property type="match status" value="1"/>
</dbReference>
<dbReference type="EC" id="3.1.1.5" evidence="2 9"/>
<evidence type="ECO:0000313" key="12">
    <source>
        <dbReference type="Proteomes" id="UP000269721"/>
    </source>
</evidence>
<sequence>AWAEYLSRAGLTDFPTDAFLAQPRLPRVGIAISGGGNRACLVGAGVVQAADARVPGSVAAGTGGILQLSTYISALSGGSFLVGSMFATEFPTVDYLAKNVWKLSQNVFEPAGTDDVLAEAKLYWRLLKDVKAKEANGFPISITDFW</sequence>
<dbReference type="GO" id="GO:0046475">
    <property type="term" value="P:glycerophospholipid catabolic process"/>
    <property type="evidence" value="ECO:0007669"/>
    <property type="project" value="TreeGrafter"/>
</dbReference>
<dbReference type="PANTHER" id="PTHR10728">
    <property type="entry name" value="CYTOSOLIC PHOSPHOLIPASE A2"/>
    <property type="match status" value="1"/>
</dbReference>
<evidence type="ECO:0000256" key="5">
    <source>
        <dbReference type="ARBA" id="ARBA00022963"/>
    </source>
</evidence>
<dbReference type="PANTHER" id="PTHR10728:SF33">
    <property type="entry name" value="LYSOPHOSPHOLIPASE 1-RELATED"/>
    <property type="match status" value="1"/>
</dbReference>
<proteinExistence type="inferred from homology"/>
<name>A0A4P9W0N7_9FUNG</name>
<protein>
    <recommendedName>
        <fullName evidence="2 9">Lysophospholipase</fullName>
        <ecNumber evidence="2 9">3.1.1.5</ecNumber>
    </recommendedName>
</protein>
<dbReference type="Pfam" id="PF01735">
    <property type="entry name" value="PLA2_B"/>
    <property type="match status" value="1"/>
</dbReference>
<dbReference type="SUPFAM" id="SSF52151">
    <property type="entry name" value="FabD/lysophospholipase-like"/>
    <property type="match status" value="1"/>
</dbReference>
<keyword evidence="3" id="KW-0732">Signal</keyword>
<dbReference type="Proteomes" id="UP000269721">
    <property type="component" value="Unassembled WGS sequence"/>
</dbReference>
<dbReference type="OrthoDB" id="4084751at2759"/>
<evidence type="ECO:0000313" key="11">
    <source>
        <dbReference type="EMBL" id="RKO85654.1"/>
    </source>
</evidence>
<keyword evidence="4 8" id="KW-0378">Hydrolase</keyword>
<keyword evidence="5 8" id="KW-0442">Lipid degradation</keyword>
<evidence type="ECO:0000259" key="10">
    <source>
        <dbReference type="PROSITE" id="PS51210"/>
    </source>
</evidence>
<dbReference type="GO" id="GO:0004623">
    <property type="term" value="F:phospholipase A2 activity"/>
    <property type="evidence" value="ECO:0007669"/>
    <property type="project" value="TreeGrafter"/>
</dbReference>
<evidence type="ECO:0000256" key="7">
    <source>
        <dbReference type="ARBA" id="ARBA00023180"/>
    </source>
</evidence>